<organism evidence="1">
    <name type="scientific">marine sediment metagenome</name>
    <dbReference type="NCBI Taxonomy" id="412755"/>
    <lineage>
        <taxon>unclassified sequences</taxon>
        <taxon>metagenomes</taxon>
        <taxon>ecological metagenomes</taxon>
    </lineage>
</organism>
<comment type="caution">
    <text evidence="1">The sequence shown here is derived from an EMBL/GenBank/DDBJ whole genome shotgun (WGS) entry which is preliminary data.</text>
</comment>
<feature type="non-terminal residue" evidence="1">
    <location>
        <position position="276"/>
    </location>
</feature>
<dbReference type="AlphaFoldDB" id="X1D2H0"/>
<protein>
    <submittedName>
        <fullName evidence="1">Uncharacterized protein</fullName>
    </submittedName>
</protein>
<sequence>MIFSHEFSETSEYSAGTYTTPTDYFRYTLKVFEPGRSVAEPIMTIEEDYAFLMDSQWIAQLPEVREESVSAAPNELIVYFCDMFPFQRSVRDDSTRLLRDEIHNYIHNDLGPGMLEAFRIQSSDWGFIWYGDWTSSRPGADSERLSVALTKNGTWYHGRAPARGHSWISISVEGGVNAYYENLTDGLISAFYHELFHNLQRNMSLELGGNANIDGKEDAWQFFTEGMAVFASSIGMTHVQFSQTTKARAYLAEANKFVAGGGLLDGELNNSYKAMF</sequence>
<reference evidence="1" key="1">
    <citation type="journal article" date="2014" name="Front. Microbiol.">
        <title>High frequency of phylogenetically diverse reductive dehalogenase-homologous genes in deep subseafloor sedimentary metagenomes.</title>
        <authorList>
            <person name="Kawai M."/>
            <person name="Futagami T."/>
            <person name="Toyoda A."/>
            <person name="Takaki Y."/>
            <person name="Nishi S."/>
            <person name="Hori S."/>
            <person name="Arai W."/>
            <person name="Tsubouchi T."/>
            <person name="Morono Y."/>
            <person name="Uchiyama I."/>
            <person name="Ito T."/>
            <person name="Fujiyama A."/>
            <person name="Inagaki F."/>
            <person name="Takami H."/>
        </authorList>
    </citation>
    <scope>NUCLEOTIDE SEQUENCE</scope>
    <source>
        <strain evidence="1">Expedition CK06-06</strain>
    </source>
</reference>
<accession>X1D2H0</accession>
<gene>
    <name evidence="1" type="ORF">S01H4_48222</name>
</gene>
<dbReference type="EMBL" id="BART01027161">
    <property type="protein sequence ID" value="GAG90696.1"/>
    <property type="molecule type" value="Genomic_DNA"/>
</dbReference>
<proteinExistence type="predicted"/>
<name>X1D2H0_9ZZZZ</name>
<evidence type="ECO:0000313" key="1">
    <source>
        <dbReference type="EMBL" id="GAG90696.1"/>
    </source>
</evidence>